<dbReference type="EMBL" id="CP004005">
    <property type="protein sequence ID" value="AGH17094.1"/>
    <property type="molecule type" value="Genomic_DNA"/>
</dbReference>
<protein>
    <submittedName>
        <fullName evidence="1">Uncharacterized protein</fullName>
    </submittedName>
</protein>
<evidence type="ECO:0000313" key="1">
    <source>
        <dbReference type="EMBL" id="AGH17094.1"/>
    </source>
</evidence>
<reference evidence="1 2" key="1">
    <citation type="journal article" date="2013" name="Genome Announc.">
        <title>Complete Genome Sequence of a Chinese Strain of 'Candidatus Liberibacter asiaticus'.</title>
        <authorList>
            <person name="Lin H."/>
            <person name="Han C.S."/>
            <person name="Liu B."/>
            <person name="Lou B."/>
            <person name="Bai X."/>
            <person name="Deng C."/>
            <person name="Civerolo E.L."/>
            <person name="Gupta G."/>
        </authorList>
    </citation>
    <scope>NUCLEOTIDE SEQUENCE [LARGE SCALE GENOMIC DNA]</scope>
    <source>
        <strain evidence="2">gxpsy</strain>
    </source>
</reference>
<accession>A0ABM5NGU6</accession>
<keyword evidence="2" id="KW-1185">Reference proteome</keyword>
<sequence length="32" mass="3760">MIEFCTDVVNGMRGNDVEMPYKVFEDLRNYSS</sequence>
<proteinExistence type="predicted"/>
<gene>
    <name evidence="1" type="ORF">WSI_03620</name>
</gene>
<evidence type="ECO:0000313" key="2">
    <source>
        <dbReference type="Proteomes" id="UP000011820"/>
    </source>
</evidence>
<name>A0ABM5NGU6_LIBAS</name>
<organism evidence="1 2">
    <name type="scientific">Candidatus Liberibacter asiaticus str. gxpsy</name>
    <dbReference type="NCBI Taxonomy" id="1174529"/>
    <lineage>
        <taxon>Bacteria</taxon>
        <taxon>Pseudomonadati</taxon>
        <taxon>Pseudomonadota</taxon>
        <taxon>Alphaproteobacteria</taxon>
        <taxon>Hyphomicrobiales</taxon>
        <taxon>Rhizobiaceae</taxon>
        <taxon>Liberibacter</taxon>
    </lineage>
</organism>
<dbReference type="Proteomes" id="UP000011820">
    <property type="component" value="Chromosome"/>
</dbReference>